<evidence type="ECO:0008006" key="4">
    <source>
        <dbReference type="Google" id="ProtNLM"/>
    </source>
</evidence>
<protein>
    <recommendedName>
        <fullName evidence="4">Secreted protein</fullName>
    </recommendedName>
</protein>
<gene>
    <name evidence="2" type="ORF">H4W27_001963</name>
</gene>
<feature type="compositionally biased region" description="Low complexity" evidence="1">
    <location>
        <begin position="50"/>
        <end position="72"/>
    </location>
</feature>
<evidence type="ECO:0000313" key="3">
    <source>
        <dbReference type="Proteomes" id="UP000643525"/>
    </source>
</evidence>
<dbReference type="Proteomes" id="UP000643525">
    <property type="component" value="Unassembled WGS sequence"/>
</dbReference>
<comment type="caution">
    <text evidence="2">The sequence shown here is derived from an EMBL/GenBank/DDBJ whole genome shotgun (WGS) entry which is preliminary data.</text>
</comment>
<sequence>MNQLPAPSAALPSRAVRTSTRLRGMLTLALIAPLGLIGCTVEEESDASTDETATPSAAASEETGTEESTAPEADSDASAEPTSQGSADDGEDADLPDPDAMDMERTEELGAFFSEEEACLSVGSMVDGLHEDMNQGIEEQDILDDAYSAVEQTYILVPVELREPLEKILTLLDTDVEDLDEEEVLVAAEPVDGWLTVEFCDGQYHNQTHSDEDAQS</sequence>
<organism evidence="2 3">
    <name type="scientific">Nesterenkonia lutea</name>
    <dbReference type="NCBI Taxonomy" id="272919"/>
    <lineage>
        <taxon>Bacteria</taxon>
        <taxon>Bacillati</taxon>
        <taxon>Actinomycetota</taxon>
        <taxon>Actinomycetes</taxon>
        <taxon>Micrococcales</taxon>
        <taxon>Micrococcaceae</taxon>
        <taxon>Nesterenkonia</taxon>
    </lineage>
</organism>
<accession>A0ABR9JFY8</accession>
<name>A0ABR9JFY8_9MICC</name>
<feature type="compositionally biased region" description="Acidic residues" evidence="1">
    <location>
        <begin position="88"/>
        <end position="100"/>
    </location>
</feature>
<dbReference type="EMBL" id="JADBED010000001">
    <property type="protein sequence ID" value="MBE1524845.1"/>
    <property type="molecule type" value="Genomic_DNA"/>
</dbReference>
<evidence type="ECO:0000256" key="1">
    <source>
        <dbReference type="SAM" id="MobiDB-lite"/>
    </source>
</evidence>
<feature type="region of interest" description="Disordered" evidence="1">
    <location>
        <begin position="42"/>
        <end position="100"/>
    </location>
</feature>
<proteinExistence type="predicted"/>
<dbReference type="RefSeq" id="WP_192595801.1">
    <property type="nucleotide sequence ID" value="NZ_BAAALJ010000003.1"/>
</dbReference>
<reference evidence="2 3" key="1">
    <citation type="submission" date="2020-10" db="EMBL/GenBank/DDBJ databases">
        <title>Sequencing the genomes of 1000 actinobacteria strains.</title>
        <authorList>
            <person name="Klenk H.-P."/>
        </authorList>
    </citation>
    <scope>NUCLEOTIDE SEQUENCE [LARGE SCALE GENOMIC DNA]</scope>
    <source>
        <strain evidence="2 3">DSM 15666</strain>
    </source>
</reference>
<keyword evidence="3" id="KW-1185">Reference proteome</keyword>
<evidence type="ECO:0000313" key="2">
    <source>
        <dbReference type="EMBL" id="MBE1524845.1"/>
    </source>
</evidence>